<dbReference type="PANTHER" id="PTHR22602:SF0">
    <property type="entry name" value="TRANSFERASE CAF17, MITOCHONDRIAL-RELATED"/>
    <property type="match status" value="1"/>
</dbReference>
<dbReference type="Gene3D" id="3.30.1360.120">
    <property type="entry name" value="Probable tRNA modification gtpase trme, domain 1"/>
    <property type="match status" value="1"/>
</dbReference>
<organism evidence="6 7">
    <name type="scientific">Mycena citricolor</name>
    <dbReference type="NCBI Taxonomy" id="2018698"/>
    <lineage>
        <taxon>Eukaryota</taxon>
        <taxon>Fungi</taxon>
        <taxon>Dikarya</taxon>
        <taxon>Basidiomycota</taxon>
        <taxon>Agaricomycotina</taxon>
        <taxon>Agaricomycetes</taxon>
        <taxon>Agaricomycetidae</taxon>
        <taxon>Agaricales</taxon>
        <taxon>Marasmiineae</taxon>
        <taxon>Mycenaceae</taxon>
        <taxon>Mycena</taxon>
    </lineage>
</organism>
<evidence type="ECO:0000313" key="6">
    <source>
        <dbReference type="EMBL" id="CAK5275570.1"/>
    </source>
</evidence>
<dbReference type="InterPro" id="IPR027266">
    <property type="entry name" value="TrmE/GcvT-like"/>
</dbReference>
<accession>A0AAD2HIQ5</accession>
<dbReference type="Proteomes" id="UP001295794">
    <property type="component" value="Unassembled WGS sequence"/>
</dbReference>
<evidence type="ECO:0000256" key="4">
    <source>
        <dbReference type="ARBA" id="ARBA00093447"/>
    </source>
</evidence>
<evidence type="ECO:0000256" key="1">
    <source>
        <dbReference type="ARBA" id="ARBA00004173"/>
    </source>
</evidence>
<dbReference type="GO" id="GO:0016226">
    <property type="term" value="P:iron-sulfur cluster assembly"/>
    <property type="evidence" value="ECO:0007669"/>
    <property type="project" value="TreeGrafter"/>
</dbReference>
<keyword evidence="7" id="KW-1185">Reference proteome</keyword>
<dbReference type="InterPro" id="IPR057460">
    <property type="entry name" value="CAF17_C"/>
</dbReference>
<keyword evidence="2" id="KW-0809">Transit peptide</keyword>
<evidence type="ECO:0000256" key="3">
    <source>
        <dbReference type="ARBA" id="ARBA00023128"/>
    </source>
</evidence>
<comment type="caution">
    <text evidence="6">The sequence shown here is derived from an EMBL/GenBank/DDBJ whole genome shotgun (WGS) entry which is preliminary data.</text>
</comment>
<reference evidence="6" key="1">
    <citation type="submission" date="2023-11" db="EMBL/GenBank/DDBJ databases">
        <authorList>
            <person name="De Vega J J."/>
            <person name="De Vega J J."/>
        </authorList>
    </citation>
    <scope>NUCLEOTIDE SEQUENCE</scope>
</reference>
<dbReference type="NCBIfam" id="TIGR03317">
    <property type="entry name" value="ygfZ_signature"/>
    <property type="match status" value="1"/>
</dbReference>
<proteinExistence type="inferred from homology"/>
<dbReference type="PANTHER" id="PTHR22602">
    <property type="entry name" value="TRANSFERASE CAF17, MITOCHONDRIAL-RELATED"/>
    <property type="match status" value="1"/>
</dbReference>
<dbReference type="InterPro" id="IPR045179">
    <property type="entry name" value="YgfZ/GcvT"/>
</dbReference>
<dbReference type="InterPro" id="IPR017703">
    <property type="entry name" value="YgfZ/GCV_T_CS"/>
</dbReference>
<gene>
    <name evidence="6" type="ORF">MYCIT1_LOCUS23418</name>
</gene>
<evidence type="ECO:0000256" key="2">
    <source>
        <dbReference type="ARBA" id="ARBA00022946"/>
    </source>
</evidence>
<evidence type="ECO:0000259" key="5">
    <source>
        <dbReference type="Pfam" id="PF25455"/>
    </source>
</evidence>
<dbReference type="EMBL" id="CAVNYO010000405">
    <property type="protein sequence ID" value="CAK5275570.1"/>
    <property type="molecule type" value="Genomic_DNA"/>
</dbReference>
<comment type="subcellular location">
    <subcellularLocation>
        <location evidence="1">Mitochondrion</location>
    </subcellularLocation>
</comment>
<protein>
    <recommendedName>
        <fullName evidence="5">CAF17 C-terminal domain-containing protein</fullName>
    </recommendedName>
</protein>
<evidence type="ECO:0000313" key="7">
    <source>
        <dbReference type="Proteomes" id="UP001295794"/>
    </source>
</evidence>
<feature type="domain" description="CAF17 C-terminal" evidence="5">
    <location>
        <begin position="253"/>
        <end position="360"/>
    </location>
</feature>
<dbReference type="AlphaFoldDB" id="A0AAD2HIQ5"/>
<sequence length="363" mass="40323">MPPSLRPLISKIPTIARVPNRSVLSVAGSQAAEYLNGVVSTLVKPPPLPLYCAFLHPQGRITHDVFIYTHTGADGKQGYLIDFDNRESEAPPLLPTLRRHVLRSRVKLRDVSEEYDVWGAWGSETDSVHAERQWRWSEQSGVAEPQWSTSEAWPWGTKDGEVTDARAPGMGRRLLVRKGDTPAEQSSHELGSSDAYTLHRILHGVPEGVDDMPPMQSFPMDSNLDFMGGVDFRKGCYVGQELTVRTYHKGVIRKRIMPVSIHPANDPPHDLVVPNPSAPSLSPGLEIRAAVTQTDDSERKPRARGHSRLLSSTHGVGLALMRLEQVEKAENGDLGFQIETEIDGKNEILGVSPWRPEWWPTPP</sequence>
<dbReference type="Pfam" id="PF25455">
    <property type="entry name" value="Beta-barrel_CAF17_C"/>
    <property type="match status" value="1"/>
</dbReference>
<name>A0AAD2HIQ5_9AGAR</name>
<dbReference type="GO" id="GO:0005759">
    <property type="term" value="C:mitochondrial matrix"/>
    <property type="evidence" value="ECO:0007669"/>
    <property type="project" value="TreeGrafter"/>
</dbReference>
<comment type="similarity">
    <text evidence="4">Belongs to the GcvT family. CAF17/IBA57 subfamily.</text>
</comment>
<keyword evidence="3" id="KW-0496">Mitochondrion</keyword>
<dbReference type="SUPFAM" id="SSF103025">
    <property type="entry name" value="Folate-binding domain"/>
    <property type="match status" value="1"/>
</dbReference>